<dbReference type="Pfam" id="PF02518">
    <property type="entry name" value="HATPase_c"/>
    <property type="match status" value="1"/>
</dbReference>
<evidence type="ECO:0000256" key="9">
    <source>
        <dbReference type="ARBA" id="ARBA00022840"/>
    </source>
</evidence>
<protein>
    <recommendedName>
        <fullName evidence="3">histidine kinase</fullName>
        <ecNumber evidence="3">2.7.13.3</ecNumber>
    </recommendedName>
</protein>
<dbReference type="SMART" id="SM00387">
    <property type="entry name" value="HATPase_c"/>
    <property type="match status" value="1"/>
</dbReference>
<dbReference type="InterPro" id="IPR036097">
    <property type="entry name" value="HisK_dim/P_sf"/>
</dbReference>
<dbReference type="InterPro" id="IPR004358">
    <property type="entry name" value="Sig_transdc_His_kin-like_C"/>
</dbReference>
<keyword evidence="8 14" id="KW-0418">Kinase</keyword>
<dbReference type="AlphaFoldDB" id="A0AA97BA56"/>
<dbReference type="SMART" id="SM00388">
    <property type="entry name" value="HisKA"/>
    <property type="match status" value="1"/>
</dbReference>
<dbReference type="EMBL" id="CP053540">
    <property type="protein sequence ID" value="WOB43840.1"/>
    <property type="molecule type" value="Genomic_DNA"/>
</dbReference>
<evidence type="ECO:0000256" key="10">
    <source>
        <dbReference type="ARBA" id="ARBA00023012"/>
    </source>
</evidence>
<dbReference type="Gene3D" id="1.10.287.130">
    <property type="match status" value="1"/>
</dbReference>
<keyword evidence="6" id="KW-0808">Transferase</keyword>
<accession>A0AA97BA56</accession>
<evidence type="ECO:0000256" key="7">
    <source>
        <dbReference type="ARBA" id="ARBA00022741"/>
    </source>
</evidence>
<keyword evidence="4" id="KW-1003">Cell membrane</keyword>
<reference evidence="14" key="1">
    <citation type="submission" date="2020-05" db="EMBL/GenBank/DDBJ databases">
        <authorList>
            <person name="Zhu T."/>
            <person name="Keshari N."/>
            <person name="Lu X."/>
        </authorList>
    </citation>
    <scope>NUCLEOTIDE SEQUENCE</scope>
    <source>
        <strain evidence="14">NK1-22</strain>
    </source>
</reference>
<keyword evidence="9" id="KW-0067">ATP-binding</keyword>
<dbReference type="FunFam" id="3.30.565.10:FF:000023">
    <property type="entry name" value="PAS domain-containing sensor histidine kinase"/>
    <property type="match status" value="1"/>
</dbReference>
<dbReference type="InterPro" id="IPR003594">
    <property type="entry name" value="HATPase_dom"/>
</dbReference>
<keyword evidence="11" id="KW-0472">Membrane</keyword>
<evidence type="ECO:0000313" key="14">
    <source>
        <dbReference type="EMBL" id="WOB43840.1"/>
    </source>
</evidence>
<dbReference type="SUPFAM" id="SSF47384">
    <property type="entry name" value="Homodimeric domain of signal transducing histidine kinase"/>
    <property type="match status" value="1"/>
</dbReference>
<evidence type="ECO:0000256" key="11">
    <source>
        <dbReference type="ARBA" id="ARBA00023136"/>
    </source>
</evidence>
<feature type="region of interest" description="Disordered" evidence="12">
    <location>
        <begin position="181"/>
        <end position="202"/>
    </location>
</feature>
<feature type="domain" description="Histidine kinase" evidence="13">
    <location>
        <begin position="326"/>
        <end position="544"/>
    </location>
</feature>
<dbReference type="CDD" id="cd00082">
    <property type="entry name" value="HisKA"/>
    <property type="match status" value="1"/>
</dbReference>
<proteinExistence type="predicted"/>
<evidence type="ECO:0000256" key="8">
    <source>
        <dbReference type="ARBA" id="ARBA00022777"/>
    </source>
</evidence>
<dbReference type="Gene3D" id="3.30.565.10">
    <property type="entry name" value="Histidine kinase-like ATPase, C-terminal domain"/>
    <property type="match status" value="1"/>
</dbReference>
<dbReference type="GO" id="GO:0005524">
    <property type="term" value="F:ATP binding"/>
    <property type="evidence" value="ECO:0007669"/>
    <property type="project" value="UniProtKB-KW"/>
</dbReference>
<dbReference type="GO" id="GO:0005886">
    <property type="term" value="C:plasma membrane"/>
    <property type="evidence" value="ECO:0007669"/>
    <property type="project" value="UniProtKB-SubCell"/>
</dbReference>
<evidence type="ECO:0000256" key="12">
    <source>
        <dbReference type="SAM" id="MobiDB-lite"/>
    </source>
</evidence>
<comment type="catalytic activity">
    <reaction evidence="1">
        <text>ATP + protein L-histidine = ADP + protein N-phospho-L-histidine.</text>
        <dbReference type="EC" id="2.7.13.3"/>
    </reaction>
</comment>
<evidence type="ECO:0000256" key="4">
    <source>
        <dbReference type="ARBA" id="ARBA00022475"/>
    </source>
</evidence>
<dbReference type="PANTHER" id="PTHR43047:SF72">
    <property type="entry name" value="OSMOSENSING HISTIDINE PROTEIN KINASE SLN1"/>
    <property type="match status" value="1"/>
</dbReference>
<organism evidence="14">
    <name type="scientific">Thermoleptolyngbya oregonensis NK1-22</name>
    <dbReference type="NCBI Taxonomy" id="2547457"/>
    <lineage>
        <taxon>Bacteria</taxon>
        <taxon>Bacillati</taxon>
        <taxon>Cyanobacteriota</taxon>
        <taxon>Cyanophyceae</taxon>
        <taxon>Oculatellales</taxon>
        <taxon>Oculatellaceae</taxon>
        <taxon>Thermoleptolyngbya</taxon>
    </lineage>
</organism>
<keyword evidence="7" id="KW-0547">Nucleotide-binding</keyword>
<dbReference type="InterPro" id="IPR005467">
    <property type="entry name" value="His_kinase_dom"/>
</dbReference>
<dbReference type="KEGG" id="tog:HNI00_12255"/>
<dbReference type="InterPro" id="IPR036890">
    <property type="entry name" value="HATPase_C_sf"/>
</dbReference>
<dbReference type="PRINTS" id="PR00344">
    <property type="entry name" value="BCTRLSENSOR"/>
</dbReference>
<dbReference type="GO" id="GO:0000155">
    <property type="term" value="F:phosphorelay sensor kinase activity"/>
    <property type="evidence" value="ECO:0007669"/>
    <property type="project" value="InterPro"/>
</dbReference>
<evidence type="ECO:0000256" key="1">
    <source>
        <dbReference type="ARBA" id="ARBA00000085"/>
    </source>
</evidence>
<gene>
    <name evidence="14" type="ORF">HNI00_12255</name>
</gene>
<dbReference type="EC" id="2.7.13.3" evidence="3"/>
<name>A0AA97BA56_9CYAN</name>
<dbReference type="GO" id="GO:0009927">
    <property type="term" value="F:histidine phosphotransfer kinase activity"/>
    <property type="evidence" value="ECO:0007669"/>
    <property type="project" value="TreeGrafter"/>
</dbReference>
<dbReference type="Pfam" id="PF00512">
    <property type="entry name" value="HisKA"/>
    <property type="match status" value="1"/>
</dbReference>
<dbReference type="RefSeq" id="WP_316786540.1">
    <property type="nucleotide sequence ID" value="NZ_CP053540.1"/>
</dbReference>
<comment type="subcellular location">
    <subcellularLocation>
        <location evidence="2">Cell membrane</location>
    </subcellularLocation>
</comment>
<evidence type="ECO:0000256" key="2">
    <source>
        <dbReference type="ARBA" id="ARBA00004236"/>
    </source>
</evidence>
<evidence type="ECO:0000256" key="5">
    <source>
        <dbReference type="ARBA" id="ARBA00022553"/>
    </source>
</evidence>
<evidence type="ECO:0000259" key="13">
    <source>
        <dbReference type="PROSITE" id="PS50109"/>
    </source>
</evidence>
<dbReference type="PANTHER" id="PTHR43047">
    <property type="entry name" value="TWO-COMPONENT HISTIDINE PROTEIN KINASE"/>
    <property type="match status" value="1"/>
</dbReference>
<dbReference type="PROSITE" id="PS50109">
    <property type="entry name" value="HIS_KIN"/>
    <property type="match status" value="1"/>
</dbReference>
<dbReference type="InterPro" id="IPR019278">
    <property type="entry name" value="DICT_dom"/>
</dbReference>
<evidence type="ECO:0000256" key="3">
    <source>
        <dbReference type="ARBA" id="ARBA00012438"/>
    </source>
</evidence>
<dbReference type="SUPFAM" id="SSF55874">
    <property type="entry name" value="ATPase domain of HSP90 chaperone/DNA topoisomerase II/histidine kinase"/>
    <property type="match status" value="1"/>
</dbReference>
<keyword evidence="5" id="KW-0597">Phosphoprotein</keyword>
<evidence type="ECO:0000256" key="6">
    <source>
        <dbReference type="ARBA" id="ARBA00022679"/>
    </source>
</evidence>
<keyword evidence="10" id="KW-0902">Two-component regulatory system</keyword>
<dbReference type="InterPro" id="IPR003661">
    <property type="entry name" value="HisK_dim/P_dom"/>
</dbReference>
<dbReference type="Pfam" id="PF10069">
    <property type="entry name" value="DICT"/>
    <property type="match status" value="1"/>
</dbReference>
<sequence>MKSPRSSEASLYELALSSERPLHPLQVSPTTFKSMLTAILDLLIEEHLPATLWLKFPKGDTWESEITRYCTAATAPYTLYTLGNSQGDLAEAATPPASSGHLSHLDQVSDLTAAELAGLVDSPAADSPVLTHQPQPTLLNVAAQSQRVVLPLRTESQFKREYLLLVMTEEFCGLILAHRPRSVRPSKPDSSPPERPLWLEELSPNSDEDIERRHPLLAIYTFESDTICRVLEGIHQAIAPAEAPEVVRADLESLVKHWEEWVLTAASITPNTRIVGQLLAKQLQIQEEMWHSTAIYRRQAEIATGLQMENEELQNAIRLKDEFLKTVGQELRTPLATMKTALSLLNSPSLKPPQRQRYMDMLTHECDRQSSLITSVLELVQLENMDDTAVTQPLRLSDVVPGIVSTYQPLAQEKGLLLAYTVPQDLPAVSCTVPWLRQILINLLHNGIKFTPKGGRVWVLAKLQGDYVQIEVRDTGIGIAAADIPKIFDRFYRVRQAGSGEDSGGAGLGLSIVQQLLLKCGGSISVKSKPGEGSTFNVLLPVYR</sequence>